<dbReference type="AlphaFoldDB" id="A0A225VYG6"/>
<evidence type="ECO:0008006" key="3">
    <source>
        <dbReference type="Google" id="ProtNLM"/>
    </source>
</evidence>
<dbReference type="Gene3D" id="3.40.395.10">
    <property type="entry name" value="Adenoviral Proteinase, Chain A"/>
    <property type="match status" value="1"/>
</dbReference>
<accession>A0A225VYG6</accession>
<protein>
    <recommendedName>
        <fullName evidence="3">Ubiquitin-like protease family profile domain-containing protein</fullName>
    </recommendedName>
</protein>
<gene>
    <name evidence="1" type="ORF">PHMEG_00017006</name>
</gene>
<sequence length="497" mass="57284">MSQKVPLPVKSNIHILKLPASISKKTRCKNSEGERIGVIDIGCDCPIELEDFIFWAVKFNDLQRVQEIINRYPVRLKESFILNRIPSIHLKTGKQSTFLFKFLVPKKVLTLLQSELLQWTTREKYVETLDCDENDSFPVAYLGTTAFGFSLKYTQLVDNIYTIREVVQKYKQDFTWVDRDWSDSRDSAIAFSTPCSRTVQRTAQDVLQVLAESWLNRKFKFNCGDHGTGGEVELQNFVGFVAHKARLNDTIMHCALQSICAKLPRCFAVDPVNVYRNNLIISQQPLSNFSFIVVPVYLLELQHWMVLIVELEGDISPDGVESNTKLVLYDPIGTKDNFEAFDTTWKSYILPLLQKWVQRDREHNQSTHKTNITDNQNDGVSCGVFCLVQAYNYIVGNRMFAKETSLSTEDLNVVRLSIMWEIICNCDSVEQTTDDFNLWRKCFLEALEGPFNASSEVRPSLTILNEDILRLEFTMNVYILRSTLVAKYTFDLFQLNE</sequence>
<dbReference type="EMBL" id="NBNE01002530">
    <property type="protein sequence ID" value="OWZ10184.1"/>
    <property type="molecule type" value="Genomic_DNA"/>
</dbReference>
<proteinExistence type="predicted"/>
<dbReference type="SUPFAM" id="SSF54001">
    <property type="entry name" value="Cysteine proteinases"/>
    <property type="match status" value="1"/>
</dbReference>
<comment type="caution">
    <text evidence="1">The sequence shown here is derived from an EMBL/GenBank/DDBJ whole genome shotgun (WGS) entry which is preliminary data.</text>
</comment>
<keyword evidence="2" id="KW-1185">Reference proteome</keyword>
<evidence type="ECO:0000313" key="1">
    <source>
        <dbReference type="EMBL" id="OWZ10184.1"/>
    </source>
</evidence>
<dbReference type="InterPro" id="IPR038765">
    <property type="entry name" value="Papain-like_cys_pep_sf"/>
</dbReference>
<dbReference type="Proteomes" id="UP000198211">
    <property type="component" value="Unassembled WGS sequence"/>
</dbReference>
<name>A0A225VYG6_9STRA</name>
<dbReference type="OrthoDB" id="109811at2759"/>
<organism evidence="1 2">
    <name type="scientific">Phytophthora megakarya</name>
    <dbReference type="NCBI Taxonomy" id="4795"/>
    <lineage>
        <taxon>Eukaryota</taxon>
        <taxon>Sar</taxon>
        <taxon>Stramenopiles</taxon>
        <taxon>Oomycota</taxon>
        <taxon>Peronosporomycetes</taxon>
        <taxon>Peronosporales</taxon>
        <taxon>Peronosporaceae</taxon>
        <taxon>Phytophthora</taxon>
    </lineage>
</organism>
<evidence type="ECO:0000313" key="2">
    <source>
        <dbReference type="Proteomes" id="UP000198211"/>
    </source>
</evidence>
<reference evidence="2" key="1">
    <citation type="submission" date="2017-03" db="EMBL/GenBank/DDBJ databases">
        <title>Phytopthora megakarya and P. palmivora, two closely related causual agents of cacao black pod achieved similar genome size and gene model numbers by different mechanisms.</title>
        <authorList>
            <person name="Ali S."/>
            <person name="Shao J."/>
            <person name="Larry D.J."/>
            <person name="Kronmiller B."/>
            <person name="Shen D."/>
            <person name="Strem M.D."/>
            <person name="Melnick R.L."/>
            <person name="Guiltinan M.J."/>
            <person name="Tyler B.M."/>
            <person name="Meinhardt L.W."/>
            <person name="Bailey B.A."/>
        </authorList>
    </citation>
    <scope>NUCLEOTIDE SEQUENCE [LARGE SCALE GENOMIC DNA]</scope>
    <source>
        <strain evidence="2">zdho120</strain>
    </source>
</reference>